<dbReference type="InterPro" id="IPR024964">
    <property type="entry name" value="CTLH/CRA"/>
</dbReference>
<evidence type="ECO:0000256" key="2">
    <source>
        <dbReference type="ARBA" id="ARBA00022490"/>
    </source>
</evidence>
<dbReference type="CDD" id="cd16652">
    <property type="entry name" value="dRING_Rmd5p-like"/>
    <property type="match status" value="1"/>
</dbReference>
<evidence type="ECO:0000313" key="12">
    <source>
        <dbReference type="EMBL" id="KAG0262144.1"/>
    </source>
</evidence>
<dbReference type="InterPro" id="IPR037683">
    <property type="entry name" value="Rmd5_dRing"/>
</dbReference>
<evidence type="ECO:0000256" key="9">
    <source>
        <dbReference type="PROSITE-ProRule" id="PRU01215"/>
    </source>
</evidence>
<protein>
    <recommendedName>
        <fullName evidence="8">GID complex catalytic subunit 2</fullName>
    </recommendedName>
    <alternativeName>
        <fullName evidence="7">Glucose-induced degradation protein 2</fullName>
    </alternativeName>
</protein>
<dbReference type="InterPro" id="IPR006595">
    <property type="entry name" value="CTLH_C"/>
</dbReference>
<reference evidence="12" key="1">
    <citation type="journal article" date="2020" name="Fungal Divers.">
        <title>Resolving the Mortierellaceae phylogeny through synthesis of multi-gene phylogenetics and phylogenomics.</title>
        <authorList>
            <person name="Vandepol N."/>
            <person name="Liber J."/>
            <person name="Desiro A."/>
            <person name="Na H."/>
            <person name="Kennedy M."/>
            <person name="Barry K."/>
            <person name="Grigoriev I.V."/>
            <person name="Miller A.N."/>
            <person name="O'Donnell K."/>
            <person name="Stajich J.E."/>
            <person name="Bonito G."/>
        </authorList>
    </citation>
    <scope>NUCLEOTIDE SEQUENCE</scope>
    <source>
        <strain evidence="12">BC1065</strain>
    </source>
</reference>
<dbReference type="Proteomes" id="UP000807716">
    <property type="component" value="Unassembled WGS sequence"/>
</dbReference>
<dbReference type="GO" id="GO:0043161">
    <property type="term" value="P:proteasome-mediated ubiquitin-dependent protein catabolic process"/>
    <property type="evidence" value="ECO:0007669"/>
    <property type="project" value="InterPro"/>
</dbReference>
<dbReference type="InterPro" id="IPR013083">
    <property type="entry name" value="Znf_RING/FYVE/PHD"/>
</dbReference>
<dbReference type="SUPFAM" id="SSF57850">
    <property type="entry name" value="RING/U-box"/>
    <property type="match status" value="1"/>
</dbReference>
<dbReference type="Pfam" id="PF13445">
    <property type="entry name" value="zf-RING_UBOX"/>
    <property type="match status" value="1"/>
</dbReference>
<keyword evidence="5" id="KW-0862">Zinc</keyword>
<sequence>MNAFVDDYEKISKRQRTLETNDPLDRLIALVNTAKDKIHDDPNSVQTALTGLGKMVKSVSSSIQDDHKELQSSLSKFTKALDKKYSCDMMAAMNPRAFDNKEKLLQKTIALHFIRQGNFTIGDAFAKEAGLDVPDELRHQFMDMFDIVAAMKTDDLEPALQWAKLHRPELEKRGSSLEFKLHRQRFLQLLKQKKDKLAIEYAQTHFGYFGFRHTAEISRLMCSVLFMGRLMTSPYADLLTPGTAADIQHMFTRDFCSLIGLSCESPLYLSVTVGTQALPAMIKMASIMKAKKAEWSQESEMAVESNLTDDTKFHSIFVCPVSKEQATDDNPPMMMVCGHVICKESLQKLCRGSQNLRFKCPYCPQESMASQAKNVYF</sequence>
<dbReference type="SMART" id="SM00757">
    <property type="entry name" value="CRA"/>
    <property type="match status" value="1"/>
</dbReference>
<keyword evidence="3" id="KW-0479">Metal-binding</keyword>
<keyword evidence="2" id="KW-0963">Cytoplasm</keyword>
<dbReference type="EMBL" id="JAAAJB010000196">
    <property type="protein sequence ID" value="KAG0262144.1"/>
    <property type="molecule type" value="Genomic_DNA"/>
</dbReference>
<accession>A0A9P6Q9C3</accession>
<gene>
    <name evidence="12" type="ORF">DFQ27_002528</name>
</gene>
<evidence type="ECO:0000256" key="4">
    <source>
        <dbReference type="ARBA" id="ARBA00022771"/>
    </source>
</evidence>
<dbReference type="GO" id="GO:0008270">
    <property type="term" value="F:zinc ion binding"/>
    <property type="evidence" value="ECO:0007669"/>
    <property type="project" value="UniProtKB-KW"/>
</dbReference>
<dbReference type="InterPro" id="IPR013144">
    <property type="entry name" value="CRA_dom"/>
</dbReference>
<comment type="subcellular location">
    <subcellularLocation>
        <location evidence="1">Cytoplasm</location>
    </subcellularLocation>
</comment>
<dbReference type="InterPro" id="IPR044063">
    <property type="entry name" value="ZF_RING_GID"/>
</dbReference>
<proteinExistence type="inferred from homology"/>
<comment type="caution">
    <text evidence="12">The sequence shown here is derived from an EMBL/GenBank/DDBJ whole genome shotgun (WGS) entry which is preliminary data.</text>
</comment>
<dbReference type="PANTHER" id="PTHR12170:SF3">
    <property type="entry name" value="GH10162P"/>
    <property type="match status" value="1"/>
</dbReference>
<evidence type="ECO:0000259" key="11">
    <source>
        <dbReference type="PROSITE" id="PS51867"/>
    </source>
</evidence>
<evidence type="ECO:0000313" key="13">
    <source>
        <dbReference type="Proteomes" id="UP000807716"/>
    </source>
</evidence>
<evidence type="ECO:0000259" key="10">
    <source>
        <dbReference type="PROSITE" id="PS50897"/>
    </source>
</evidence>
<evidence type="ECO:0000256" key="3">
    <source>
        <dbReference type="ARBA" id="ARBA00022723"/>
    </source>
</evidence>
<organism evidence="12 13">
    <name type="scientific">Actinomortierella ambigua</name>
    <dbReference type="NCBI Taxonomy" id="1343610"/>
    <lineage>
        <taxon>Eukaryota</taxon>
        <taxon>Fungi</taxon>
        <taxon>Fungi incertae sedis</taxon>
        <taxon>Mucoromycota</taxon>
        <taxon>Mortierellomycotina</taxon>
        <taxon>Mortierellomycetes</taxon>
        <taxon>Mortierellales</taxon>
        <taxon>Mortierellaceae</taxon>
        <taxon>Actinomortierella</taxon>
    </lineage>
</organism>
<dbReference type="Pfam" id="PF10607">
    <property type="entry name" value="CTLH"/>
    <property type="match status" value="1"/>
</dbReference>
<dbReference type="GO" id="GO:0005634">
    <property type="term" value="C:nucleus"/>
    <property type="evidence" value="ECO:0007669"/>
    <property type="project" value="TreeGrafter"/>
</dbReference>
<evidence type="ECO:0000256" key="1">
    <source>
        <dbReference type="ARBA" id="ARBA00004496"/>
    </source>
</evidence>
<dbReference type="AlphaFoldDB" id="A0A9P6Q9C3"/>
<evidence type="ECO:0000256" key="8">
    <source>
        <dbReference type="ARBA" id="ARBA00080744"/>
    </source>
</evidence>
<keyword evidence="13" id="KW-1185">Reference proteome</keyword>
<dbReference type="InterPro" id="IPR027370">
    <property type="entry name" value="Znf-RING_euk"/>
</dbReference>
<dbReference type="PROSITE" id="PS50897">
    <property type="entry name" value="CTLH"/>
    <property type="match status" value="1"/>
</dbReference>
<dbReference type="PROSITE" id="PS51867">
    <property type="entry name" value="ZF_RING_GID"/>
    <property type="match status" value="1"/>
</dbReference>
<dbReference type="FunFam" id="3.30.40.10:FF:000143">
    <property type="entry name" value="Regulator of gluconeogenesis Rmd5"/>
    <property type="match status" value="1"/>
</dbReference>
<dbReference type="GO" id="GO:0005737">
    <property type="term" value="C:cytoplasm"/>
    <property type="evidence" value="ECO:0007669"/>
    <property type="project" value="UniProtKB-SubCell"/>
</dbReference>
<feature type="domain" description="CTLH" evidence="10">
    <location>
        <begin position="140"/>
        <end position="197"/>
    </location>
</feature>
<comment type="similarity">
    <text evidence="6">Belongs to the RMD5/GID2 family.</text>
</comment>
<evidence type="ECO:0000256" key="5">
    <source>
        <dbReference type="ARBA" id="ARBA00022833"/>
    </source>
</evidence>
<name>A0A9P6Q9C3_9FUNG</name>
<evidence type="ECO:0000256" key="7">
    <source>
        <dbReference type="ARBA" id="ARBA00075398"/>
    </source>
</evidence>
<feature type="zinc finger region" description="RING-Gid-type" evidence="9">
    <location>
        <begin position="319"/>
        <end position="363"/>
    </location>
</feature>
<dbReference type="Gene3D" id="3.30.40.10">
    <property type="entry name" value="Zinc/RING finger domain, C3HC4 (zinc finger)"/>
    <property type="match status" value="1"/>
</dbReference>
<dbReference type="InterPro" id="IPR045098">
    <property type="entry name" value="Fyv10_fam"/>
</dbReference>
<dbReference type="OrthoDB" id="1933281at2759"/>
<dbReference type="GO" id="GO:0034657">
    <property type="term" value="C:GID complex"/>
    <property type="evidence" value="ECO:0007669"/>
    <property type="project" value="TreeGrafter"/>
</dbReference>
<keyword evidence="4 9" id="KW-0863">Zinc-finger</keyword>
<evidence type="ECO:0000256" key="6">
    <source>
        <dbReference type="ARBA" id="ARBA00061136"/>
    </source>
</evidence>
<feature type="domain" description="RING-Gid-type" evidence="11">
    <location>
        <begin position="319"/>
        <end position="363"/>
    </location>
</feature>
<dbReference type="GO" id="GO:0061630">
    <property type="term" value="F:ubiquitin protein ligase activity"/>
    <property type="evidence" value="ECO:0007669"/>
    <property type="project" value="InterPro"/>
</dbReference>
<dbReference type="SMART" id="SM00668">
    <property type="entry name" value="CTLH"/>
    <property type="match status" value="1"/>
</dbReference>
<dbReference type="PANTHER" id="PTHR12170">
    <property type="entry name" value="MACROPHAGE ERYTHROBLAST ATTACHER-RELATED"/>
    <property type="match status" value="1"/>
</dbReference>